<keyword evidence="1" id="KW-1133">Transmembrane helix</keyword>
<dbReference type="AlphaFoldDB" id="A0A1D3DRA3"/>
<dbReference type="eggNOG" id="ENOG5031WX3">
    <property type="taxonomic scope" value="Bacteria"/>
</dbReference>
<comment type="caution">
    <text evidence="2">The sequence shown here is derived from an EMBL/GenBank/DDBJ whole genome shotgun (WGS) entry which is preliminary data.</text>
</comment>
<gene>
    <name evidence="2" type="ORF">J116_010490</name>
</gene>
<proteinExistence type="predicted"/>
<keyword evidence="1" id="KW-0472">Membrane</keyword>
<organism evidence="2 3">
    <name type="scientific">Streptomyces thermolilacinus SPC6</name>
    <dbReference type="NCBI Taxonomy" id="1306406"/>
    <lineage>
        <taxon>Bacteria</taxon>
        <taxon>Bacillati</taxon>
        <taxon>Actinomycetota</taxon>
        <taxon>Actinomycetes</taxon>
        <taxon>Kitasatosporales</taxon>
        <taxon>Streptomycetaceae</taxon>
        <taxon>Streptomyces</taxon>
    </lineage>
</organism>
<evidence type="ECO:0000256" key="1">
    <source>
        <dbReference type="SAM" id="Phobius"/>
    </source>
</evidence>
<protein>
    <submittedName>
        <fullName evidence="2">Uncharacterized protein</fullName>
    </submittedName>
</protein>
<keyword evidence="1" id="KW-0812">Transmembrane</keyword>
<keyword evidence="3" id="KW-1185">Reference proteome</keyword>
<dbReference type="Proteomes" id="UP000095329">
    <property type="component" value="Unassembled WGS sequence"/>
</dbReference>
<accession>A0A1D3DRA3</accession>
<sequence length="128" mass="13707">MLGVPGVGTLRWLSGVARGVIDFLKREVLSLRGASLLTVHAATAYVAYWALAVPPDGPWDEDNLTGIEMGCALMILSAALTLALSVAPVRHRRLHPWWLAPPPLYLTLGAGRWAYIAHAYPVAVGRGG</sequence>
<evidence type="ECO:0000313" key="3">
    <source>
        <dbReference type="Proteomes" id="UP000095329"/>
    </source>
</evidence>
<reference evidence="2 3" key="1">
    <citation type="journal article" date="2013" name="Genome Announc.">
        <title>Genome Sequence of Streptomyces violaceusniger Strain SPC6, a Halotolerant Streptomycete That Exhibits Rapid Growth and Development.</title>
        <authorList>
            <person name="Chen X."/>
            <person name="Zhang B."/>
            <person name="Zhang W."/>
            <person name="Wu X."/>
            <person name="Zhang M."/>
            <person name="Chen T."/>
            <person name="Liu G."/>
            <person name="Dyson P."/>
        </authorList>
    </citation>
    <scope>NUCLEOTIDE SEQUENCE [LARGE SCALE GENOMIC DNA]</scope>
    <source>
        <strain evidence="2 3">SPC6</strain>
    </source>
</reference>
<dbReference type="OrthoDB" id="4228176at2"/>
<feature type="transmembrane region" description="Helical" evidence="1">
    <location>
        <begin position="34"/>
        <end position="52"/>
    </location>
</feature>
<evidence type="ECO:0000313" key="2">
    <source>
        <dbReference type="EMBL" id="OEJ94846.1"/>
    </source>
</evidence>
<dbReference type="STRING" id="1306406.J116_010490"/>
<name>A0A1D3DRA3_9ACTN</name>
<dbReference type="RefSeq" id="WP_023587031.1">
    <property type="nucleotide sequence ID" value="NZ_ASHX02000001.1"/>
</dbReference>
<feature type="transmembrane region" description="Helical" evidence="1">
    <location>
        <begin position="64"/>
        <end position="87"/>
    </location>
</feature>
<dbReference type="EMBL" id="ASHX02000001">
    <property type="protein sequence ID" value="OEJ94846.1"/>
    <property type="molecule type" value="Genomic_DNA"/>
</dbReference>